<reference evidence="2" key="1">
    <citation type="submission" date="2023-04" db="EMBL/GenBank/DDBJ databases">
        <authorList>
            <consortium name="ELIXIR-Norway"/>
        </authorList>
    </citation>
    <scope>NUCLEOTIDE SEQUENCE [LARGE SCALE GENOMIC DNA]</scope>
</reference>
<proteinExistence type="predicted"/>
<evidence type="ECO:0000313" key="2">
    <source>
        <dbReference type="EMBL" id="CAI9152708.1"/>
    </source>
</evidence>
<organism evidence="2 3">
    <name type="scientific">Rangifer tarandus platyrhynchus</name>
    <name type="common">Svalbard reindeer</name>
    <dbReference type="NCBI Taxonomy" id="3082113"/>
    <lineage>
        <taxon>Eukaryota</taxon>
        <taxon>Metazoa</taxon>
        <taxon>Chordata</taxon>
        <taxon>Craniata</taxon>
        <taxon>Vertebrata</taxon>
        <taxon>Euteleostomi</taxon>
        <taxon>Mammalia</taxon>
        <taxon>Eutheria</taxon>
        <taxon>Laurasiatheria</taxon>
        <taxon>Artiodactyla</taxon>
        <taxon>Ruminantia</taxon>
        <taxon>Pecora</taxon>
        <taxon>Cervidae</taxon>
        <taxon>Odocoileinae</taxon>
        <taxon>Rangifer</taxon>
    </lineage>
</organism>
<keyword evidence="3" id="KW-1185">Reference proteome</keyword>
<gene>
    <name evidence="2" type="ORF">MRATA1EN1_LOCUS1670</name>
</gene>
<dbReference type="PANTHER" id="PTHR40387">
    <property type="entry name" value="PROTEIN FAM240B"/>
    <property type="match status" value="1"/>
</dbReference>
<evidence type="ECO:0000313" key="3">
    <source>
        <dbReference type="Proteomes" id="UP001176941"/>
    </source>
</evidence>
<name>A0ABN8XTH7_RANTA</name>
<dbReference type="EMBL" id="OX459937">
    <property type="protein sequence ID" value="CAI9152708.1"/>
    <property type="molecule type" value="Genomic_DNA"/>
</dbReference>
<dbReference type="PANTHER" id="PTHR40387:SF4">
    <property type="entry name" value="PROTEIN FAM240C"/>
    <property type="match status" value="1"/>
</dbReference>
<feature type="region of interest" description="Disordered" evidence="1">
    <location>
        <begin position="261"/>
        <end position="288"/>
    </location>
</feature>
<evidence type="ECO:0000256" key="1">
    <source>
        <dbReference type="SAM" id="MobiDB-lite"/>
    </source>
</evidence>
<dbReference type="InterPro" id="IPR040261">
    <property type="entry name" value="FAM240"/>
</dbReference>
<protein>
    <submittedName>
        <fullName evidence="2">Uncharacterized protein</fullName>
    </submittedName>
</protein>
<dbReference type="Proteomes" id="UP001176941">
    <property type="component" value="Chromosome 1"/>
</dbReference>
<sequence length="288" mass="31589">MTARGALGRCPRSQSLAAWAGLRNLPEPPAGPCTLDAGWARFHTLNFKGGGLSREAKRPACLLPEPWDGRSSQGSAGRGQLHARRAHIQRPRAFTVEAGLLLLQRPGPQAGLHGERFLHQAHSLWAQASSPATGKGQVDEVALHPGGPGLCSPGRSQTFWELVFLVQEPQAEELDVGLRLSCSLGETSAIVKSIPLNMSKSYTMRYHGRVTYDADVLKMFWEKKIKLHMELLQKEDMRIRGSALDRLRGEWARQLERRNQMLQTSQEAPPRPAPPCTPTLGAGDHPAA</sequence>
<accession>A0ABN8XTH7</accession>